<dbReference type="OrthoDB" id="3800738at2759"/>
<comment type="caution">
    <text evidence="3">The sequence shown here is derived from an EMBL/GenBank/DDBJ whole genome shotgun (WGS) entry which is preliminary data.</text>
</comment>
<feature type="region of interest" description="Disordered" evidence="1">
    <location>
        <begin position="1"/>
        <end position="22"/>
    </location>
</feature>
<dbReference type="Gene3D" id="1.20.1280.50">
    <property type="match status" value="1"/>
</dbReference>
<dbReference type="Pfam" id="PF12937">
    <property type="entry name" value="F-box-like"/>
    <property type="match status" value="1"/>
</dbReference>
<feature type="domain" description="F-box" evidence="2">
    <location>
        <begin position="37"/>
        <end position="74"/>
    </location>
</feature>
<evidence type="ECO:0000256" key="1">
    <source>
        <dbReference type="SAM" id="MobiDB-lite"/>
    </source>
</evidence>
<dbReference type="SUPFAM" id="SSF81383">
    <property type="entry name" value="F-box domain"/>
    <property type="match status" value="1"/>
</dbReference>
<evidence type="ECO:0000313" key="4">
    <source>
        <dbReference type="Proteomes" id="UP000800235"/>
    </source>
</evidence>
<reference evidence="3" key="1">
    <citation type="journal article" date="2020" name="Stud. Mycol.">
        <title>101 Dothideomycetes genomes: a test case for predicting lifestyles and emergence of pathogens.</title>
        <authorList>
            <person name="Haridas S."/>
            <person name="Albert R."/>
            <person name="Binder M."/>
            <person name="Bloem J."/>
            <person name="Labutti K."/>
            <person name="Salamov A."/>
            <person name="Andreopoulos B."/>
            <person name="Baker S."/>
            <person name="Barry K."/>
            <person name="Bills G."/>
            <person name="Bluhm B."/>
            <person name="Cannon C."/>
            <person name="Castanera R."/>
            <person name="Culley D."/>
            <person name="Daum C."/>
            <person name="Ezra D."/>
            <person name="Gonzalez J."/>
            <person name="Henrissat B."/>
            <person name="Kuo A."/>
            <person name="Liang C."/>
            <person name="Lipzen A."/>
            <person name="Lutzoni F."/>
            <person name="Magnuson J."/>
            <person name="Mondo S."/>
            <person name="Nolan M."/>
            <person name="Ohm R."/>
            <person name="Pangilinan J."/>
            <person name="Park H.-J."/>
            <person name="Ramirez L."/>
            <person name="Alfaro M."/>
            <person name="Sun H."/>
            <person name="Tritt A."/>
            <person name="Yoshinaga Y."/>
            <person name="Zwiers L.-H."/>
            <person name="Turgeon B."/>
            <person name="Goodwin S."/>
            <person name="Spatafora J."/>
            <person name="Crous P."/>
            <person name="Grigoriev I."/>
        </authorList>
    </citation>
    <scope>NUCLEOTIDE SEQUENCE</scope>
    <source>
        <strain evidence="3">CBS 130266</strain>
    </source>
</reference>
<dbReference type="PROSITE" id="PS50181">
    <property type="entry name" value="FBOX"/>
    <property type="match status" value="1"/>
</dbReference>
<name>A0A9P4NN68_9PEZI</name>
<dbReference type="AlphaFoldDB" id="A0A9P4NN68"/>
<dbReference type="InterPro" id="IPR036047">
    <property type="entry name" value="F-box-like_dom_sf"/>
</dbReference>
<protein>
    <recommendedName>
        <fullName evidence="2">F-box domain-containing protein</fullName>
    </recommendedName>
</protein>
<sequence length="238" mass="26611">MGSKETTSPSKKLTRNTTSSKEEVTISASNAVLKTPELLEMILIHLDMREIFSLQRVCHHWHEIIAQDSLILRRKLYLAPALRESLDYPTDNLFLKSHFPKLSTYLLQGAVKWRPKWVKALDESDLEALEPGLLECESASWRKMLLTQPPIKEMNVYVAPTIVEGEKGVPRGVSDLMDAQVLIKNDNGITIGMIIEAGEKARRRSIGVKRNDSGYASVDVQIVAEGEPVDTSSNPMVS</sequence>
<proteinExistence type="predicted"/>
<accession>A0A9P4NN68</accession>
<gene>
    <name evidence="3" type="ORF">EJ08DRAFT_321320</name>
</gene>
<dbReference type="Proteomes" id="UP000800235">
    <property type="component" value="Unassembled WGS sequence"/>
</dbReference>
<keyword evidence="4" id="KW-1185">Reference proteome</keyword>
<dbReference type="EMBL" id="MU007054">
    <property type="protein sequence ID" value="KAF2428607.1"/>
    <property type="molecule type" value="Genomic_DNA"/>
</dbReference>
<feature type="compositionally biased region" description="Polar residues" evidence="1">
    <location>
        <begin position="1"/>
        <end position="19"/>
    </location>
</feature>
<evidence type="ECO:0000259" key="2">
    <source>
        <dbReference type="PROSITE" id="PS50181"/>
    </source>
</evidence>
<evidence type="ECO:0000313" key="3">
    <source>
        <dbReference type="EMBL" id="KAF2428607.1"/>
    </source>
</evidence>
<dbReference type="InterPro" id="IPR001810">
    <property type="entry name" value="F-box_dom"/>
</dbReference>
<organism evidence="3 4">
    <name type="scientific">Tothia fuscella</name>
    <dbReference type="NCBI Taxonomy" id="1048955"/>
    <lineage>
        <taxon>Eukaryota</taxon>
        <taxon>Fungi</taxon>
        <taxon>Dikarya</taxon>
        <taxon>Ascomycota</taxon>
        <taxon>Pezizomycotina</taxon>
        <taxon>Dothideomycetes</taxon>
        <taxon>Pleosporomycetidae</taxon>
        <taxon>Venturiales</taxon>
        <taxon>Cylindrosympodiaceae</taxon>
        <taxon>Tothia</taxon>
    </lineage>
</organism>
<dbReference type="CDD" id="cd09917">
    <property type="entry name" value="F-box_SF"/>
    <property type="match status" value="1"/>
</dbReference>